<dbReference type="EMBL" id="AP011177">
    <property type="protein sequence ID" value="BAJ00924.1"/>
    <property type="molecule type" value="Genomic_DNA"/>
</dbReference>
<dbReference type="AlphaFoldDB" id="D4ZGX5"/>
<proteinExistence type="predicted"/>
<dbReference type="HOGENOM" id="CLU_2920222_0_0_6"/>
<dbReference type="Proteomes" id="UP000002350">
    <property type="component" value="Chromosome"/>
</dbReference>
<gene>
    <name evidence="1" type="ordered locus">SVI_0953</name>
</gene>
<organism evidence="1 2">
    <name type="scientific">Shewanella violacea (strain JCM 10179 / CIP 106290 / LMG 19151 / DSS12)</name>
    <dbReference type="NCBI Taxonomy" id="637905"/>
    <lineage>
        <taxon>Bacteria</taxon>
        <taxon>Pseudomonadati</taxon>
        <taxon>Pseudomonadota</taxon>
        <taxon>Gammaproteobacteria</taxon>
        <taxon>Alteromonadales</taxon>
        <taxon>Shewanellaceae</taxon>
        <taxon>Shewanella</taxon>
    </lineage>
</organism>
<sequence>MAVVVTMTLAILVIAISVSLSEYCLCLYFRIYSQASNYKSLNMVSSLPSIYTELNVSHADS</sequence>
<protein>
    <submittedName>
        <fullName evidence="1">Uncharacterized protein</fullName>
    </submittedName>
</protein>
<evidence type="ECO:0000313" key="1">
    <source>
        <dbReference type="EMBL" id="BAJ00924.1"/>
    </source>
</evidence>
<accession>D4ZGX5</accession>
<dbReference type="KEGG" id="svo:SVI_0953"/>
<evidence type="ECO:0000313" key="2">
    <source>
        <dbReference type="Proteomes" id="UP000002350"/>
    </source>
</evidence>
<keyword evidence="2" id="KW-1185">Reference proteome</keyword>
<name>D4ZGX5_SHEVD</name>
<reference evidence="2" key="1">
    <citation type="journal article" date="2010" name="Mol. Biosyst.">
        <title>Complete genome sequence and comparative analysis of Shewanella violacea, a psychrophilic and piezophilic bacterium from deep sea floor sediments.</title>
        <authorList>
            <person name="Aono E."/>
            <person name="Baba T."/>
            <person name="Ara T."/>
            <person name="Nishi T."/>
            <person name="Nakamichi T."/>
            <person name="Inamoto E."/>
            <person name="Toyonaga H."/>
            <person name="Hasegawa M."/>
            <person name="Takai Y."/>
            <person name="Okumura Y."/>
            <person name="Baba M."/>
            <person name="Tomita M."/>
            <person name="Kato C."/>
            <person name="Oshima T."/>
            <person name="Nakasone K."/>
            <person name="Mori H."/>
        </authorList>
    </citation>
    <scope>NUCLEOTIDE SEQUENCE [LARGE SCALE GENOMIC DNA]</scope>
    <source>
        <strain evidence="2">JCM 10179 / CIP 106290 / LMG 19151 / DSS12</strain>
    </source>
</reference>